<dbReference type="SUPFAM" id="SSF55031">
    <property type="entry name" value="Bacterial exopeptidase dimerisation domain"/>
    <property type="match status" value="1"/>
</dbReference>
<comment type="similarity">
    <text evidence="3">Belongs to the peptidase M20A family.</text>
</comment>
<dbReference type="GO" id="GO:0008652">
    <property type="term" value="P:amino acid biosynthetic process"/>
    <property type="evidence" value="ECO:0007669"/>
    <property type="project" value="UniProtKB-KW"/>
</dbReference>
<evidence type="ECO:0000256" key="5">
    <source>
        <dbReference type="ARBA" id="ARBA00022723"/>
    </source>
</evidence>
<keyword evidence="11" id="KW-1185">Reference proteome</keyword>
<keyword evidence="8" id="KW-0170">Cobalt</keyword>
<evidence type="ECO:0000256" key="3">
    <source>
        <dbReference type="ARBA" id="ARBA00006247"/>
    </source>
</evidence>
<dbReference type="CDD" id="cd08659">
    <property type="entry name" value="M20_ArgE_DapE-like"/>
    <property type="match status" value="1"/>
</dbReference>
<dbReference type="RefSeq" id="WP_052377356.1">
    <property type="nucleotide sequence ID" value="NZ_ATLK01000001.1"/>
</dbReference>
<keyword evidence="7" id="KW-0862">Zinc</keyword>
<reference evidence="10 11" key="1">
    <citation type="journal article" date="2014" name="Appl. Environ. Microbiol.">
        <title>Genomic encyclopedia of type strains of the genus Bifidobacterium.</title>
        <authorList>
            <person name="Milani C."/>
            <person name="Lugli G.A."/>
            <person name="Duranti S."/>
            <person name="Turroni F."/>
            <person name="Bottacini F."/>
            <person name="Mangifesta M."/>
            <person name="Sanchez B."/>
            <person name="Viappiani A."/>
            <person name="Mancabelli L."/>
            <person name="Taminiau B."/>
            <person name="Delcenserie V."/>
            <person name="Barrangou R."/>
            <person name="Margolles A."/>
            <person name="van Sinderen D."/>
            <person name="Ventura M."/>
        </authorList>
    </citation>
    <scope>NUCLEOTIDE SEQUENCE [LARGE SCALE GENOMIC DNA]</scope>
    <source>
        <strain evidence="10 11">DSM 19703</strain>
    </source>
</reference>
<dbReference type="AlphaFoldDB" id="A0A080N2H0"/>
<dbReference type="InterPro" id="IPR002933">
    <property type="entry name" value="Peptidase_M20"/>
</dbReference>
<dbReference type="Proteomes" id="UP000028730">
    <property type="component" value="Unassembled WGS sequence"/>
</dbReference>
<dbReference type="GO" id="GO:0009014">
    <property type="term" value="F:succinyl-diaminopimelate desuccinylase activity"/>
    <property type="evidence" value="ECO:0007669"/>
    <property type="project" value="UniProtKB-EC"/>
</dbReference>
<dbReference type="STRING" id="1341695.BBOMB_0506"/>
<dbReference type="Gene3D" id="3.40.630.10">
    <property type="entry name" value="Zn peptidases"/>
    <property type="match status" value="1"/>
</dbReference>
<dbReference type="SUPFAM" id="SSF53187">
    <property type="entry name" value="Zn-dependent exopeptidases"/>
    <property type="match status" value="1"/>
</dbReference>
<dbReference type="PANTHER" id="PTHR43808:SF8">
    <property type="entry name" value="PEPTIDASE M20 DIMERISATION DOMAIN-CONTAINING PROTEIN"/>
    <property type="match status" value="1"/>
</dbReference>
<dbReference type="Pfam" id="PF01546">
    <property type="entry name" value="Peptidase_M20"/>
    <property type="match status" value="1"/>
</dbReference>
<evidence type="ECO:0000256" key="4">
    <source>
        <dbReference type="ARBA" id="ARBA00022605"/>
    </source>
</evidence>
<keyword evidence="4" id="KW-0028">Amino-acid biosynthesis</keyword>
<keyword evidence="6 10" id="KW-0378">Hydrolase</keyword>
<sequence>MTEQYDDEKSQMDLLGKFVGFHTENGNEKVLADFIHGIFEEAGVNSTVLPFKDDPKRANLVAEVGGGDPVLVLTGHMDTVSAQQEGWQTDPFEVVEKDDMIYGRGVTDMKAGLAAMVITMLRLKRVESRLHGTVRFLATAGEEINMPGAELLHDGGYMKDAEALLIGEPSAYSPVYATKGELNLEITMHGKSAHSSMPQLGANAVEGLVTFLYRLTDRIRRQTAGITNPDLGETVFNIDVIKGGSQVNTIPESARAEINMRVIPDLSNKEILKMVDDEVAKFNAENKAQVSYEVTMDIVPIVGAKESRLGDIVREVGDESLQAQGKDDRIKFVGVSGGTDASRLFVDKPVGQPCLAFGPGNFTMHCVNESLPKHMYFEFIDMYERITKKYMGVE</sequence>
<evidence type="ECO:0000256" key="1">
    <source>
        <dbReference type="ARBA" id="ARBA00001941"/>
    </source>
</evidence>
<comment type="cofactor">
    <cofactor evidence="2">
        <name>Zn(2+)</name>
        <dbReference type="ChEBI" id="CHEBI:29105"/>
    </cofactor>
</comment>
<dbReference type="GO" id="GO:0046872">
    <property type="term" value="F:metal ion binding"/>
    <property type="evidence" value="ECO:0007669"/>
    <property type="project" value="UniProtKB-KW"/>
</dbReference>
<dbReference type="Pfam" id="PF07687">
    <property type="entry name" value="M20_dimer"/>
    <property type="match status" value="1"/>
</dbReference>
<comment type="cofactor">
    <cofactor evidence="1">
        <name>Co(2+)</name>
        <dbReference type="ChEBI" id="CHEBI:48828"/>
    </cofactor>
</comment>
<evidence type="ECO:0000313" key="10">
    <source>
        <dbReference type="EMBL" id="KFF31172.1"/>
    </source>
</evidence>
<dbReference type="InterPro" id="IPR010182">
    <property type="entry name" value="ArgE/DapE"/>
</dbReference>
<dbReference type="EC" id="3.5.1.18" evidence="10"/>
<organism evidence="10 11">
    <name type="scientific">Bifidobacterium bombi DSM 19703</name>
    <dbReference type="NCBI Taxonomy" id="1341695"/>
    <lineage>
        <taxon>Bacteria</taxon>
        <taxon>Bacillati</taxon>
        <taxon>Actinomycetota</taxon>
        <taxon>Actinomycetes</taxon>
        <taxon>Bifidobacteriales</taxon>
        <taxon>Bifidobacteriaceae</taxon>
        <taxon>Bifidobacterium</taxon>
    </lineage>
</organism>
<evidence type="ECO:0000256" key="6">
    <source>
        <dbReference type="ARBA" id="ARBA00022801"/>
    </source>
</evidence>
<evidence type="ECO:0000256" key="2">
    <source>
        <dbReference type="ARBA" id="ARBA00001947"/>
    </source>
</evidence>
<accession>A0A080N2H0</accession>
<dbReference type="NCBIfam" id="TIGR01910">
    <property type="entry name" value="DapE-ArgE"/>
    <property type="match status" value="1"/>
</dbReference>
<dbReference type="OrthoDB" id="7055905at2"/>
<proteinExistence type="inferred from homology"/>
<dbReference type="PANTHER" id="PTHR43808">
    <property type="entry name" value="ACETYLORNITHINE DEACETYLASE"/>
    <property type="match status" value="1"/>
</dbReference>
<evidence type="ECO:0000256" key="7">
    <source>
        <dbReference type="ARBA" id="ARBA00022833"/>
    </source>
</evidence>
<evidence type="ECO:0000259" key="9">
    <source>
        <dbReference type="Pfam" id="PF07687"/>
    </source>
</evidence>
<evidence type="ECO:0000256" key="8">
    <source>
        <dbReference type="ARBA" id="ARBA00023285"/>
    </source>
</evidence>
<feature type="domain" description="Peptidase M20 dimerisation" evidence="9">
    <location>
        <begin position="176"/>
        <end position="285"/>
    </location>
</feature>
<protein>
    <submittedName>
        <fullName evidence="10">Succinyl-diaminopimelate desuccinylase</fullName>
        <ecNumber evidence="10">3.5.1.18</ecNumber>
    </submittedName>
</protein>
<dbReference type="EMBL" id="ATLK01000001">
    <property type="protein sequence ID" value="KFF31172.1"/>
    <property type="molecule type" value="Genomic_DNA"/>
</dbReference>
<dbReference type="InterPro" id="IPR011650">
    <property type="entry name" value="Peptidase_M20_dimer"/>
</dbReference>
<evidence type="ECO:0000313" key="11">
    <source>
        <dbReference type="Proteomes" id="UP000028730"/>
    </source>
</evidence>
<comment type="caution">
    <text evidence="10">The sequence shown here is derived from an EMBL/GenBank/DDBJ whole genome shotgun (WGS) entry which is preliminary data.</text>
</comment>
<dbReference type="Gene3D" id="3.30.70.360">
    <property type="match status" value="1"/>
</dbReference>
<name>A0A080N2H0_9BIFI</name>
<dbReference type="NCBIfam" id="NF006365">
    <property type="entry name" value="PRK08588.1"/>
    <property type="match status" value="1"/>
</dbReference>
<dbReference type="InterPro" id="IPR036264">
    <property type="entry name" value="Bact_exopeptidase_dim_dom"/>
</dbReference>
<dbReference type="InterPro" id="IPR050072">
    <property type="entry name" value="Peptidase_M20A"/>
</dbReference>
<dbReference type="eggNOG" id="COG0624">
    <property type="taxonomic scope" value="Bacteria"/>
</dbReference>
<keyword evidence="5" id="KW-0479">Metal-binding</keyword>
<gene>
    <name evidence="10" type="ORF">BBOMB_0506</name>
</gene>